<organism evidence="1 2">
    <name type="scientific">Russula earlei</name>
    <dbReference type="NCBI Taxonomy" id="71964"/>
    <lineage>
        <taxon>Eukaryota</taxon>
        <taxon>Fungi</taxon>
        <taxon>Dikarya</taxon>
        <taxon>Basidiomycota</taxon>
        <taxon>Agaricomycotina</taxon>
        <taxon>Agaricomycetes</taxon>
        <taxon>Russulales</taxon>
        <taxon>Russulaceae</taxon>
        <taxon>Russula</taxon>
    </lineage>
</organism>
<name>A0ACC0UEQ8_9AGAM</name>
<reference evidence="1" key="1">
    <citation type="submission" date="2021-03" db="EMBL/GenBank/DDBJ databases">
        <title>Evolutionary priming and transition to the ectomycorrhizal habit in an iconic lineage of mushroom-forming fungi: is preadaptation a requirement?</title>
        <authorList>
            <consortium name="DOE Joint Genome Institute"/>
            <person name="Looney B.P."/>
            <person name="Miyauchi S."/>
            <person name="Morin E."/>
            <person name="Drula E."/>
            <person name="Courty P.E."/>
            <person name="Chicoki N."/>
            <person name="Fauchery L."/>
            <person name="Kohler A."/>
            <person name="Kuo A."/>
            <person name="LaButti K."/>
            <person name="Pangilinan J."/>
            <person name="Lipzen A."/>
            <person name="Riley R."/>
            <person name="Andreopoulos W."/>
            <person name="He G."/>
            <person name="Johnson J."/>
            <person name="Barry K.W."/>
            <person name="Grigoriev I.V."/>
            <person name="Nagy L."/>
            <person name="Hibbett D."/>
            <person name="Henrissat B."/>
            <person name="Matheny P.B."/>
            <person name="Labbe J."/>
            <person name="Martin A.F."/>
        </authorList>
    </citation>
    <scope>NUCLEOTIDE SEQUENCE</scope>
    <source>
        <strain evidence="1">BPL698</strain>
    </source>
</reference>
<evidence type="ECO:0000313" key="2">
    <source>
        <dbReference type="Proteomes" id="UP001207468"/>
    </source>
</evidence>
<comment type="caution">
    <text evidence="1">The sequence shown here is derived from an EMBL/GenBank/DDBJ whole genome shotgun (WGS) entry which is preliminary data.</text>
</comment>
<proteinExistence type="predicted"/>
<dbReference type="Proteomes" id="UP001207468">
    <property type="component" value="Unassembled WGS sequence"/>
</dbReference>
<gene>
    <name evidence="1" type="ORF">F5148DRAFT_977274</name>
</gene>
<sequence>MSILDFRIAALILTTVAVAHGTYYSLRNSTYLDTSDPLLTSQPHPLAETHVLASKRSLLNILFLKWSWAWTTAAFLPLLFTSPVKRARRFLQWVLATGAWYILTSWFFGPSLLTRLIAVSGGECGLHVENTFIPISPTYCLTGAPVARSTHPTLFPVSLRGDSSIPRFRRGHDVSGHVFLLTLAALFLADQLRQTRSFAHPFALYAGGALLSLWFFSLWVTSMFFHAASEKLSGLSVSQPNFFAEQIDQFLVAVLGVTCFLVSQIPLWFFSGGTL</sequence>
<evidence type="ECO:0000313" key="1">
    <source>
        <dbReference type="EMBL" id="KAI9510118.1"/>
    </source>
</evidence>
<accession>A0ACC0UEQ8</accession>
<protein>
    <submittedName>
        <fullName evidence="1">Inositol phospholipid synthesis and fat-storage-inducing TM-domain-containing protein</fullName>
    </submittedName>
</protein>
<keyword evidence="2" id="KW-1185">Reference proteome</keyword>
<dbReference type="EMBL" id="JAGFNK010000049">
    <property type="protein sequence ID" value="KAI9510118.1"/>
    <property type="molecule type" value="Genomic_DNA"/>
</dbReference>